<evidence type="ECO:0000313" key="3">
    <source>
        <dbReference type="Proteomes" id="UP000321899"/>
    </source>
</evidence>
<sequence length="173" mass="18187">MTGACLNLLPRDADRLAREISHLLIRDKKTLAFGESCTGGLMAFLFTSLAGSSAYFKLSAVTYANEAKVKLLGVRPKTLEKHGAVSEAVAGEMALGARLAGMADYGLSTTGIAGPSGGSDEKPVGMVCVGLSSASGTDTWVFKEDTGDRNANQHLFAAFALYRLHCLILEESP</sequence>
<dbReference type="AlphaFoldDB" id="A0A5S5MC81"/>
<evidence type="ECO:0000259" key="1">
    <source>
        <dbReference type="Pfam" id="PF02464"/>
    </source>
</evidence>
<proteinExistence type="predicted"/>
<dbReference type="InterPro" id="IPR036653">
    <property type="entry name" value="CinA-like_C"/>
</dbReference>
<dbReference type="NCBIfam" id="TIGR00199">
    <property type="entry name" value="PncC_domain"/>
    <property type="match status" value="1"/>
</dbReference>
<keyword evidence="3" id="KW-1185">Reference proteome</keyword>
<evidence type="ECO:0000313" key="2">
    <source>
        <dbReference type="EMBL" id="TYT73235.1"/>
    </source>
</evidence>
<name>A0A5S5MC81_9BACT</name>
<dbReference type="EMBL" id="VDMB01000041">
    <property type="protein sequence ID" value="TYT73235.1"/>
    <property type="molecule type" value="Genomic_DNA"/>
</dbReference>
<reference evidence="2 3" key="1">
    <citation type="submission" date="2019-06" db="EMBL/GenBank/DDBJ databases">
        <title>Desulfobotulus mexicanus sp. nov., a novel sulfate-reducing bacterium isolated from the sediment of an alkaline crater lake in Mexico.</title>
        <authorList>
            <person name="Hirschler-Rea A."/>
        </authorList>
    </citation>
    <scope>NUCLEOTIDE SEQUENCE [LARGE SCALE GENOMIC DNA]</scope>
    <source>
        <strain evidence="2 3">PAR22N</strain>
    </source>
</reference>
<dbReference type="Gene3D" id="3.90.950.20">
    <property type="entry name" value="CinA-like"/>
    <property type="match status" value="1"/>
</dbReference>
<dbReference type="OrthoDB" id="9801454at2"/>
<gene>
    <name evidence="2" type="ORF">FIM25_16220</name>
</gene>
<accession>A0A5S5MC81</accession>
<dbReference type="Pfam" id="PF02464">
    <property type="entry name" value="CinA"/>
    <property type="match status" value="1"/>
</dbReference>
<feature type="domain" description="CinA C-terminal" evidence="1">
    <location>
        <begin position="15"/>
        <end position="165"/>
    </location>
</feature>
<dbReference type="InterPro" id="IPR008136">
    <property type="entry name" value="CinA_C"/>
</dbReference>
<comment type="caution">
    <text evidence="2">The sequence shown here is derived from an EMBL/GenBank/DDBJ whole genome shotgun (WGS) entry which is preliminary data.</text>
</comment>
<organism evidence="2 3">
    <name type="scientific">Desulfobotulus mexicanus</name>
    <dbReference type="NCBI Taxonomy" id="2586642"/>
    <lineage>
        <taxon>Bacteria</taxon>
        <taxon>Pseudomonadati</taxon>
        <taxon>Thermodesulfobacteriota</taxon>
        <taxon>Desulfobacteria</taxon>
        <taxon>Desulfobacterales</taxon>
        <taxon>Desulfobacteraceae</taxon>
        <taxon>Desulfobotulus</taxon>
    </lineage>
</organism>
<dbReference type="Proteomes" id="UP000321899">
    <property type="component" value="Unassembled WGS sequence"/>
</dbReference>
<dbReference type="SUPFAM" id="SSF142433">
    <property type="entry name" value="CinA-like"/>
    <property type="match status" value="1"/>
</dbReference>
<protein>
    <submittedName>
        <fullName evidence="2">CinA family protein</fullName>
    </submittedName>
</protein>